<evidence type="ECO:0000256" key="2">
    <source>
        <dbReference type="ARBA" id="ARBA00022840"/>
    </source>
</evidence>
<proteinExistence type="predicted"/>
<organism evidence="5 6">
    <name type="scientific">Corynebacterium poyangense</name>
    <dbReference type="NCBI Taxonomy" id="2684405"/>
    <lineage>
        <taxon>Bacteria</taxon>
        <taxon>Bacillati</taxon>
        <taxon>Actinomycetota</taxon>
        <taxon>Actinomycetes</taxon>
        <taxon>Mycobacteriales</taxon>
        <taxon>Corynebacteriaceae</taxon>
        <taxon>Corynebacterium</taxon>
    </lineage>
</organism>
<dbReference type="InterPro" id="IPR022307">
    <property type="entry name" value="Helicase_put_actinobac"/>
</dbReference>
<dbReference type="Pfam" id="PF00270">
    <property type="entry name" value="DEAD"/>
    <property type="match status" value="1"/>
</dbReference>
<dbReference type="PANTHER" id="PTHR47957">
    <property type="entry name" value="ATP-DEPENDENT HELICASE HRQ1"/>
    <property type="match status" value="1"/>
</dbReference>
<dbReference type="KEGG" id="cpoy:GP475_01555"/>
<dbReference type="InterPro" id="IPR055227">
    <property type="entry name" value="HRQ1_WHD"/>
</dbReference>
<name>A0A7H0SS34_9CORY</name>
<dbReference type="GO" id="GO:0043138">
    <property type="term" value="F:3'-5' DNA helicase activity"/>
    <property type="evidence" value="ECO:0007669"/>
    <property type="project" value="TreeGrafter"/>
</dbReference>
<dbReference type="SUPFAM" id="SSF52540">
    <property type="entry name" value="P-loop containing nucleoside triphosphate hydrolases"/>
    <property type="match status" value="1"/>
</dbReference>
<dbReference type="CDD" id="cd17923">
    <property type="entry name" value="DEXHc_Hrq1-like"/>
    <property type="match status" value="1"/>
</dbReference>
<evidence type="ECO:0000259" key="3">
    <source>
        <dbReference type="PROSITE" id="PS51192"/>
    </source>
</evidence>
<accession>A0A7H0SS34</accession>
<dbReference type="PANTHER" id="PTHR47957:SF3">
    <property type="entry name" value="ATP-DEPENDENT HELICASE HRQ1"/>
    <property type="match status" value="1"/>
</dbReference>
<dbReference type="Gene3D" id="3.40.50.300">
    <property type="entry name" value="P-loop containing nucleotide triphosphate hydrolases"/>
    <property type="match status" value="2"/>
</dbReference>
<dbReference type="InterPro" id="IPR014001">
    <property type="entry name" value="Helicase_ATP-bd"/>
</dbReference>
<dbReference type="EMBL" id="CP046884">
    <property type="protein sequence ID" value="QNQ91359.1"/>
    <property type="molecule type" value="Genomic_DNA"/>
</dbReference>
<gene>
    <name evidence="5" type="ORF">GP475_01555</name>
</gene>
<keyword evidence="5" id="KW-0378">Hydrolase</keyword>
<dbReference type="GO" id="GO:0006289">
    <property type="term" value="P:nucleotide-excision repair"/>
    <property type="evidence" value="ECO:0007669"/>
    <property type="project" value="TreeGrafter"/>
</dbReference>
<evidence type="ECO:0000259" key="4">
    <source>
        <dbReference type="PROSITE" id="PS51194"/>
    </source>
</evidence>
<dbReference type="GO" id="GO:0036297">
    <property type="term" value="P:interstrand cross-link repair"/>
    <property type="evidence" value="ECO:0007669"/>
    <property type="project" value="TreeGrafter"/>
</dbReference>
<keyword evidence="2" id="KW-0067">ATP-binding</keyword>
<dbReference type="InterPro" id="IPR011545">
    <property type="entry name" value="DEAD/DEAH_box_helicase_dom"/>
</dbReference>
<dbReference type="Pfam" id="PF09369">
    <property type="entry name" value="MZB"/>
    <property type="match status" value="1"/>
</dbReference>
<sequence>MDPARPSTSPPSLGEDLLDVLIRRFPTSTCTHHSIQPSRPAQWGDYPHWVHPKLRAALVDQGITKLYLHQEKTADSAWRGEDTIVATGTSSGKSLGYLLPTLTRLAEDSTACALYLSPTKALGNDQVINLNSLIDGIPELKNVHPASYDGDTPPEARNPIRDHSRFIITNPDMLHLSLLAHHQRWARILRHLHFIIIDEAHTYRGVFGANVALVLRRLLRLASRYGSHPVIIAASATANSPADHLELLTGRPAQEISVDGAPRGQRSVVLWEPGYLEGVTGDHGAPVRHPASSEAALMMAALVSEGARTLTFVPSRRQAETVALRCAETLVLAGRAYDAQRIDSYRAGYLAEDRRAIEKALDNGELLGVATTNALELGIDVGGLDAVITAGYPGTIASFWQQAGRAGRRGQGSMVVFIARDDPLDSYVVHHPEALLGKPVERAIFNPYNPAIVKAHIYCAAVEKPLSVADIENFRAERVVTELVAEGLLRQRPQGWFPTPITAHENAELYPDIAHSRVNIRGGCGHEVTLVDRSDGRVIGTIDSQRACSQVHPGAVYLHRGESFVVEELLLEDHLAFLRPETPDYTTSARRVTDISILEEPEPNDILSPHPGLSIANVDVEVTQRVLGFATRRLDGEMLGVTPLDLPAHTLQTRAVAYTVDPTVFDALGITAERIPGTLHAAEHAAIGMLPLLATCDRWDIGGVSTAHHPDTDLPTVFVYDGNPGGAGFADCGFQRFQEWITATFETVHTCECEHGCPSCVQSPKCGNGNDPLDKEGALKLLEAMVIMLDAASPSTDSC</sequence>
<dbReference type="Pfam" id="PF22982">
    <property type="entry name" value="WHD_HRQ1"/>
    <property type="match status" value="1"/>
</dbReference>
<dbReference type="SMART" id="SM00487">
    <property type="entry name" value="DEXDc"/>
    <property type="match status" value="1"/>
</dbReference>
<dbReference type="PROSITE" id="PS51192">
    <property type="entry name" value="HELICASE_ATP_BIND_1"/>
    <property type="match status" value="1"/>
</dbReference>
<dbReference type="InterPro" id="IPR001650">
    <property type="entry name" value="Helicase_C-like"/>
</dbReference>
<dbReference type="AlphaFoldDB" id="A0A7H0SS34"/>
<dbReference type="SMART" id="SM00490">
    <property type="entry name" value="HELICc"/>
    <property type="match status" value="1"/>
</dbReference>
<dbReference type="GO" id="GO:0003676">
    <property type="term" value="F:nucleic acid binding"/>
    <property type="evidence" value="ECO:0007669"/>
    <property type="project" value="InterPro"/>
</dbReference>
<keyword evidence="6" id="KW-1185">Reference proteome</keyword>
<protein>
    <submittedName>
        <fullName evidence="5">DEAD/DEAH box helicase</fullName>
    </submittedName>
</protein>
<dbReference type="InterPro" id="IPR018973">
    <property type="entry name" value="MZB"/>
</dbReference>
<keyword evidence="1" id="KW-0547">Nucleotide-binding</keyword>
<keyword evidence="5" id="KW-0347">Helicase</keyword>
<dbReference type="GO" id="GO:0005524">
    <property type="term" value="F:ATP binding"/>
    <property type="evidence" value="ECO:0007669"/>
    <property type="project" value="UniProtKB-KW"/>
</dbReference>
<feature type="domain" description="Helicase ATP-binding" evidence="3">
    <location>
        <begin position="74"/>
        <end position="256"/>
    </location>
</feature>
<evidence type="ECO:0000313" key="5">
    <source>
        <dbReference type="EMBL" id="QNQ91359.1"/>
    </source>
</evidence>
<dbReference type="InterPro" id="IPR027417">
    <property type="entry name" value="P-loop_NTPase"/>
</dbReference>
<dbReference type="PROSITE" id="PS51194">
    <property type="entry name" value="HELICASE_CTER"/>
    <property type="match status" value="1"/>
</dbReference>
<dbReference type="NCBIfam" id="TIGR03817">
    <property type="entry name" value="DECH_helic"/>
    <property type="match status" value="1"/>
</dbReference>
<dbReference type="Pfam" id="PF00271">
    <property type="entry name" value="Helicase_C"/>
    <property type="match status" value="1"/>
</dbReference>
<dbReference type="FunFam" id="3.40.50.300:FF:001137">
    <property type="entry name" value="DEAD/DEAH box helicase"/>
    <property type="match status" value="1"/>
</dbReference>
<evidence type="ECO:0000313" key="6">
    <source>
        <dbReference type="Proteomes" id="UP000516320"/>
    </source>
</evidence>
<dbReference type="Proteomes" id="UP000516320">
    <property type="component" value="Chromosome"/>
</dbReference>
<feature type="domain" description="Helicase C-terminal" evidence="4">
    <location>
        <begin position="294"/>
        <end position="451"/>
    </location>
</feature>
<reference evidence="5 6" key="1">
    <citation type="submission" date="2019-12" db="EMBL/GenBank/DDBJ databases">
        <title>Corynebacterium sp. nov., isolated from feces of the Anser Albifrons in China.</title>
        <authorList>
            <person name="Liu Q."/>
        </authorList>
    </citation>
    <scope>NUCLEOTIDE SEQUENCE [LARGE SCALE GENOMIC DNA]</scope>
    <source>
        <strain evidence="5 6">4H37-19</strain>
    </source>
</reference>
<dbReference type="CDD" id="cd18797">
    <property type="entry name" value="SF2_C_Hrq"/>
    <property type="match status" value="1"/>
</dbReference>
<evidence type="ECO:0000256" key="1">
    <source>
        <dbReference type="ARBA" id="ARBA00022741"/>
    </source>
</evidence>